<dbReference type="STRING" id="553466.SAMN04487950_1986"/>
<evidence type="ECO:0000313" key="2">
    <source>
        <dbReference type="EMBL" id="SFL02003.1"/>
    </source>
</evidence>
<proteinExistence type="predicted"/>
<dbReference type="AlphaFoldDB" id="A0A1I4E9P6"/>
<organism evidence="2 3">
    <name type="scientific">Halogranum rubrum</name>
    <dbReference type="NCBI Taxonomy" id="553466"/>
    <lineage>
        <taxon>Archaea</taxon>
        <taxon>Methanobacteriati</taxon>
        <taxon>Methanobacteriota</taxon>
        <taxon>Stenosarchaea group</taxon>
        <taxon>Halobacteria</taxon>
        <taxon>Halobacteriales</taxon>
        <taxon>Haloferacaceae</taxon>
    </lineage>
</organism>
<dbReference type="RefSeq" id="WP_089868926.1">
    <property type="nucleotide sequence ID" value="NZ_FOTC01000002.1"/>
</dbReference>
<evidence type="ECO:0000313" key="3">
    <source>
        <dbReference type="Proteomes" id="UP000199607"/>
    </source>
</evidence>
<keyword evidence="3" id="KW-1185">Reference proteome</keyword>
<reference evidence="3" key="1">
    <citation type="submission" date="2016-10" db="EMBL/GenBank/DDBJ databases">
        <authorList>
            <person name="Varghese N."/>
            <person name="Submissions S."/>
        </authorList>
    </citation>
    <scope>NUCLEOTIDE SEQUENCE [LARGE SCALE GENOMIC DNA]</scope>
    <source>
        <strain evidence="3">CGMCC 1.7738</strain>
    </source>
</reference>
<dbReference type="Pfam" id="PF00753">
    <property type="entry name" value="Lactamase_B"/>
    <property type="match status" value="1"/>
</dbReference>
<dbReference type="PANTHER" id="PTHR23131:SF0">
    <property type="entry name" value="ENDORIBONUCLEASE LACTB2"/>
    <property type="match status" value="1"/>
</dbReference>
<dbReference type="InterPro" id="IPR050662">
    <property type="entry name" value="Sec-metab_biosynth-thioest"/>
</dbReference>
<evidence type="ECO:0000259" key="1">
    <source>
        <dbReference type="SMART" id="SM00849"/>
    </source>
</evidence>
<dbReference type="InterPro" id="IPR041516">
    <property type="entry name" value="LACTB2_WH"/>
</dbReference>
<dbReference type="Gene3D" id="3.60.15.10">
    <property type="entry name" value="Ribonuclease Z/Hydroxyacylglutathione hydrolase-like"/>
    <property type="match status" value="1"/>
</dbReference>
<gene>
    <name evidence="2" type="ORF">SAMN04487950_1986</name>
</gene>
<accession>A0A1I4E9P6</accession>
<dbReference type="InterPro" id="IPR036388">
    <property type="entry name" value="WH-like_DNA-bd_sf"/>
</dbReference>
<sequence length="272" mass="29341">MDIARVSLSVDTRAPTGQTYAYLLGRSDALLVDPAARSERLDTLVDERDVAHIAVTHTHPDHVGAVAHYAEATGATVWAHEDHVERFERATGRTPDRVLGEGTWFDIDDGDGEGDGDGGISVLDTPGHAPDHVSFAVDGDVVCGDLAVAEGSVVVGAPDGDMIDYIFALLRLQARAPERLLPAHGPAIREPTEVLARLVEHRLAREERVFTAIEAGAHDVDAVVDAAYDKDISDVRDLARATVVAHIEKLAEEGRVEWNAESERVTVPERFA</sequence>
<dbReference type="EMBL" id="FOTC01000002">
    <property type="protein sequence ID" value="SFL02003.1"/>
    <property type="molecule type" value="Genomic_DNA"/>
</dbReference>
<dbReference type="Pfam" id="PF17778">
    <property type="entry name" value="WHD_BLACT"/>
    <property type="match status" value="1"/>
</dbReference>
<dbReference type="InterPro" id="IPR001279">
    <property type="entry name" value="Metallo-B-lactamas"/>
</dbReference>
<dbReference type="Proteomes" id="UP000199607">
    <property type="component" value="Unassembled WGS sequence"/>
</dbReference>
<dbReference type="SUPFAM" id="SSF56281">
    <property type="entry name" value="Metallo-hydrolase/oxidoreductase"/>
    <property type="match status" value="1"/>
</dbReference>
<dbReference type="PANTHER" id="PTHR23131">
    <property type="entry name" value="ENDORIBONUCLEASE LACTB2"/>
    <property type="match status" value="1"/>
</dbReference>
<dbReference type="SMART" id="SM00849">
    <property type="entry name" value="Lactamase_B"/>
    <property type="match status" value="1"/>
</dbReference>
<protein>
    <submittedName>
        <fullName evidence="2">Glyoxylase, beta-lactamase superfamily II</fullName>
    </submittedName>
</protein>
<dbReference type="Gene3D" id="1.10.10.10">
    <property type="entry name" value="Winged helix-like DNA-binding domain superfamily/Winged helix DNA-binding domain"/>
    <property type="match status" value="1"/>
</dbReference>
<name>A0A1I4E9P6_9EURY</name>
<feature type="domain" description="Metallo-beta-lactamase" evidence="1">
    <location>
        <begin position="18"/>
        <end position="184"/>
    </location>
</feature>
<dbReference type="InterPro" id="IPR036866">
    <property type="entry name" value="RibonucZ/Hydroxyglut_hydro"/>
</dbReference>